<dbReference type="Pfam" id="PF01935">
    <property type="entry name" value="DUF87"/>
    <property type="match status" value="1"/>
</dbReference>
<name>A0ABR9G204_9GAMM</name>
<comment type="caution">
    <text evidence="2">The sequence shown here is derived from an EMBL/GenBank/DDBJ whole genome shotgun (WGS) entry which is preliminary data.</text>
</comment>
<feature type="domain" description="Helicase HerA central" evidence="1">
    <location>
        <begin position="1354"/>
        <end position="1564"/>
    </location>
</feature>
<dbReference type="InterPro" id="IPR008571">
    <property type="entry name" value="HerA-like"/>
</dbReference>
<evidence type="ECO:0000259" key="1">
    <source>
        <dbReference type="Pfam" id="PF01935"/>
    </source>
</evidence>
<dbReference type="PANTHER" id="PTHR42957:SF1">
    <property type="entry name" value="HELICASE MJ1565-RELATED"/>
    <property type="match status" value="1"/>
</dbReference>
<reference evidence="2 3" key="1">
    <citation type="submission" date="2020-07" db="EMBL/GenBank/DDBJ databases">
        <title>Halophilic bacteria isolated from french cheeses.</title>
        <authorList>
            <person name="Kothe C.I."/>
            <person name="Farah-Kraiem B."/>
            <person name="Renault P."/>
            <person name="Dridi B."/>
        </authorList>
    </citation>
    <scope>NUCLEOTIDE SEQUENCE [LARGE SCALE GENOMIC DNA]</scope>
    <source>
        <strain evidence="2 3">FME20</strain>
    </source>
</reference>
<dbReference type="PANTHER" id="PTHR42957">
    <property type="entry name" value="HELICASE MJ1565-RELATED"/>
    <property type="match status" value="1"/>
</dbReference>
<dbReference type="InterPro" id="IPR027417">
    <property type="entry name" value="P-loop_NTPase"/>
</dbReference>
<dbReference type="Proteomes" id="UP001645038">
    <property type="component" value="Unassembled WGS sequence"/>
</dbReference>
<sequence>MRFMSEKHFEAFLVSNLRGWLQSRIEAGARYQFKSPDPENTIGLVSELLTRSDGQLRYGEHKLSYLEVNDVRLLVAGHLEQPDIQNGCYTENYISNLRDTVAAQMPPFERCALLIVHNSLLDTLINSAFDLAQGDAVWSPRQTKNKLDLLISDGLQNQVASRCLLEHQARIITEEGSSVFGFRHLHDALLDGDLRFQELGLFNDPQVLSNSSEKQVPRRLESNRQLREEIEFAVEHFPNDLEDKLTKFGSKFIQEHFGEGAEVPWTELNYQDFRDEEEHQKKLTLDYAGIEFNGCEIDVRDKRDTSAGRRDKHLIIEVPSGQYLFNFKIRFIGQRLEKKELLVTPKAMSEIIDIDFSSRGDKSTFTISGPCSVEPGFFSLRLNRDSSNEKYSFHCLVVQQGGFHLSAFENRFLIDRKRRALVLQADQHCLDVNPALTTEAVLSDSGETVDINSVGKVDFDQLYDESDEVNFTLTNGDRSLFVLVEGEPSKEALRLPVIFDTSRFARLFKDDNFNGVYRPGKETVVFDNQESGPVFFRKALLQAESSFVNEECIEWDNDRRKGTPLSSLSLADDRIYQAYRALIIYFQERKTLPSLASWGPELVALGKEYILACVDYLDQIQKGKPLNSSERLVIRIGLATVEERQFFTPFHPLVMAYYLSLVEEIVEDGEARSFRELPEVTKGRLNARGLLPHLFDRDNRYSYTQAVPENPLWLEVVPHQDTSFDFVINLVKHKIEEFTSTFEQLFCQVDDAPLLINSVNNAENAELFRGLVSYYQANLLGGRHIHVNLYDEELVETEFDLFAEMGMYDEIKERYGLDQGAARRNADAVIDLLRTRLTFSKFQHSHVEEQAYSHLTFFKNDQKVEAVDNNIDGHLSGVACAGLLSGESSRSEGDRYFTAFGLKDVDYSSLPHLKLAKLIGALWRPSQSKNDVYHDHSATSLAVSQEFMSLLERSYDSSVWTTIIDPKVTLKFFEATEGVILIHYSDQYTSSSGYDAITVTKQVDLYKNVLGNAGNALIREFNAFNGEWLLRLITDHAKEKIAKEGIIGAYKIVSTLLAKSDITWVPISVAEMIRVAGNIGLAMTDSDFSRHNRKIKKGAISDDILFAGFKEGQLYLLPVEVKAGGRPDFSKAREQALELKRYMEEDLLGPDTLASRLYRGLFIRQVLLQIEKYQLYQVFEDSHFADFLNHREEWLEGQYGIGQLPDYPSAMVVAHINNESCFEEKYELTEGVLQAEIPMGLLDELVRTPYQELKGKIDNSSLLHVPKEYFLQPFNEQELADVKEDTAKESDSNQSETVMCPFSKHGSGVFLAAADDPSEEKVNNSVPVTPAEPLKVEFGKDVQSGEVIYWEPTNTEKLFNTNTGIIGTMGTGKTQFTKSMITQLVRNQHNNVGGTDIGILIFDYKADYVKDEFVEASNAKVYDLFHLPFNPFAVFGNRPMQPMHTANLFRTTVAKAFGLGPKQQNKVRTLVMDAYEAAGIYPEDPSTWSKSAPTLADVWAEFQAQEKVEQDSLYAALDDLIGFKIFEPDTNKTQSLYDLVDGVTVINLSGYDPSIQNLVVALTLDLFYTQMHQQGSSRLDGNFRQISKMILVDEADNFMSQDFDSLKKILKEGREFGVGTILSTQELTHFKTGDNDYSTLILSWVIHQVANIKSQEIKAIFNTPSKQSEEFYMSEIRKLEKHYSLYVDGKKKVAKMKDLAFWELGRRN</sequence>
<dbReference type="InterPro" id="IPR002789">
    <property type="entry name" value="HerA_central"/>
</dbReference>
<gene>
    <name evidence="2" type="primary">dptH</name>
    <name evidence="2" type="ORF">EI547_16025</name>
</gene>
<proteinExistence type="predicted"/>
<keyword evidence="3" id="KW-1185">Reference proteome</keyword>
<dbReference type="SUPFAM" id="SSF52540">
    <property type="entry name" value="P-loop containing nucleoside triphosphate hydrolases"/>
    <property type="match status" value="1"/>
</dbReference>
<accession>A0ABR9G204</accession>
<protein>
    <submittedName>
        <fullName evidence="2">DNA phosphorothioation-dependent restriction protein DptH</fullName>
    </submittedName>
</protein>
<dbReference type="EMBL" id="RRZB01000052">
    <property type="protein sequence ID" value="MBE0464948.1"/>
    <property type="molecule type" value="Genomic_DNA"/>
</dbReference>
<evidence type="ECO:0000313" key="2">
    <source>
        <dbReference type="EMBL" id="MBE0464948.1"/>
    </source>
</evidence>
<dbReference type="Gene3D" id="3.40.50.300">
    <property type="entry name" value="P-loop containing nucleotide triphosphate hydrolases"/>
    <property type="match status" value="2"/>
</dbReference>
<organism evidence="2 3">
    <name type="scientific">Halomonas colorata</name>
    <dbReference type="NCBI Taxonomy" id="2742615"/>
    <lineage>
        <taxon>Bacteria</taxon>
        <taxon>Pseudomonadati</taxon>
        <taxon>Pseudomonadota</taxon>
        <taxon>Gammaproteobacteria</taxon>
        <taxon>Oceanospirillales</taxon>
        <taxon>Halomonadaceae</taxon>
        <taxon>Halomonas</taxon>
    </lineage>
</organism>
<dbReference type="NCBIfam" id="TIGR03237">
    <property type="entry name" value="dnd_assoc_2"/>
    <property type="match status" value="1"/>
</dbReference>
<evidence type="ECO:0000313" key="3">
    <source>
        <dbReference type="Proteomes" id="UP001645038"/>
    </source>
</evidence>
<dbReference type="InterPro" id="IPR017646">
    <property type="entry name" value="Dnd_assoc_2"/>
</dbReference>